<dbReference type="SUPFAM" id="SSF55120">
    <property type="entry name" value="Pseudouridine synthase"/>
    <property type="match status" value="1"/>
</dbReference>
<keyword evidence="3 4" id="KW-0413">Isomerase</keyword>
<protein>
    <recommendedName>
        <fullName evidence="4">tRNA pseudouridine synthase A</fullName>
        <ecNumber evidence="4">5.4.99.12</ecNumber>
    </recommendedName>
    <alternativeName>
        <fullName evidence="4">tRNA pseudouridine(38-40) synthase</fullName>
    </alternativeName>
    <alternativeName>
        <fullName evidence="4">tRNA pseudouridylate synthase I</fullName>
    </alternativeName>
    <alternativeName>
        <fullName evidence="4">tRNA-uridine isomerase I</fullName>
    </alternativeName>
</protein>
<dbReference type="Gene3D" id="3.30.70.660">
    <property type="entry name" value="Pseudouridine synthase I, catalytic domain, C-terminal subdomain"/>
    <property type="match status" value="1"/>
</dbReference>
<gene>
    <name evidence="4 7" type="primary">truA</name>
    <name evidence="7" type="ORF">KU39_1353</name>
</gene>
<dbReference type="Gene3D" id="3.30.70.580">
    <property type="entry name" value="Pseudouridine synthase I, catalytic domain, N-terminal subdomain"/>
    <property type="match status" value="1"/>
</dbReference>
<dbReference type="FunFam" id="3.30.70.580:FF:000001">
    <property type="entry name" value="tRNA pseudouridine synthase A"/>
    <property type="match status" value="1"/>
</dbReference>
<accession>A0A1L6TBF4</accession>
<feature type="binding site" evidence="4">
    <location>
        <position position="109"/>
    </location>
    <ligand>
        <name>substrate</name>
    </ligand>
</feature>
<dbReference type="EMBL" id="CP012508">
    <property type="protein sequence ID" value="ALB22535.1"/>
    <property type="molecule type" value="Genomic_DNA"/>
</dbReference>
<comment type="caution">
    <text evidence="4">Lacks conserved residue(s) required for the propagation of feature annotation.</text>
</comment>
<dbReference type="CDD" id="cd02570">
    <property type="entry name" value="PseudoU_synth_EcTruA"/>
    <property type="match status" value="1"/>
</dbReference>
<keyword evidence="2 4" id="KW-0819">tRNA processing</keyword>
<dbReference type="InterPro" id="IPR020095">
    <property type="entry name" value="PsdUridine_synth_TruA_C"/>
</dbReference>
<dbReference type="GO" id="GO:0003723">
    <property type="term" value="F:RNA binding"/>
    <property type="evidence" value="ECO:0007669"/>
    <property type="project" value="InterPro"/>
</dbReference>
<dbReference type="PIRSF" id="PIRSF001430">
    <property type="entry name" value="tRNA_psdUrid_synth"/>
    <property type="match status" value="1"/>
</dbReference>
<evidence type="ECO:0000259" key="6">
    <source>
        <dbReference type="Pfam" id="PF01416"/>
    </source>
</evidence>
<dbReference type="NCBIfam" id="TIGR00071">
    <property type="entry name" value="hisT_truA"/>
    <property type="match status" value="1"/>
</dbReference>
<evidence type="ECO:0000256" key="5">
    <source>
        <dbReference type="RuleBase" id="RU003792"/>
    </source>
</evidence>
<dbReference type="EC" id="5.4.99.12" evidence="4"/>
<comment type="subunit">
    <text evidence="4">Homodimer.</text>
</comment>
<sequence length="260" mass="29440">MRIAASLAYEGGAYCGWQQQSHSPSIQEHVERALSQVANHRVQTVCAGRTDTGVHASHQIIHFDTDAIRPLHAWVKGTNSYLPKDINLNWAVSVSNDFHARFSALSRRYRYMIYNGPVRLGLWQRQMTYCRYSLDENAMQEAAQYWLGEHDFSSFRASGCQSNTPMRRIDEFTVQRQGNMVIFDVEANAFLHHMIRNFAGVLMTIGSGNKAPVWAKEVLNSCDRRQAGVTAPASGLYFINVTYPDVFELPAARIEPLILI</sequence>
<evidence type="ECO:0000256" key="2">
    <source>
        <dbReference type="ARBA" id="ARBA00022694"/>
    </source>
</evidence>
<dbReference type="PANTHER" id="PTHR11142">
    <property type="entry name" value="PSEUDOURIDYLATE SYNTHASE"/>
    <property type="match status" value="1"/>
</dbReference>
<dbReference type="InterPro" id="IPR020097">
    <property type="entry name" value="PsdUridine_synth_TruA_a/b_dom"/>
</dbReference>
<evidence type="ECO:0000313" key="7">
    <source>
        <dbReference type="EMBL" id="ALB22535.1"/>
    </source>
</evidence>
<comment type="function">
    <text evidence="4">Formation of pseudouridine at positions 38, 39 and 40 in the anticodon stem and loop of transfer RNAs.</text>
</comment>
<reference evidence="7 8" key="1">
    <citation type="journal article" date="2014" name="Genome Announc.">
        <title>Comparative Genome Analysis of Two Isolates of the Fish Pathogen Piscirickettsia salmonis from Different Hosts Reveals Major Differences in Virulence-Associated Secretion Systems.</title>
        <authorList>
            <person name="Bohle H."/>
            <person name="Henriquez P."/>
            <person name="Grothusen H."/>
            <person name="Navas E."/>
            <person name="Sandoval A."/>
            <person name="Bustamante F."/>
            <person name="Bustos P."/>
            <person name="Mancilla M."/>
        </authorList>
    </citation>
    <scope>NUCLEOTIDE SEQUENCE [LARGE SCALE GENOMIC DNA]</scope>
    <source>
        <strain evidence="8">B1-32597</strain>
    </source>
</reference>
<dbReference type="RefSeq" id="WP_017376446.1">
    <property type="nucleotide sequence ID" value="NZ_CP013801.1"/>
</dbReference>
<dbReference type="InterPro" id="IPR001406">
    <property type="entry name" value="PsdUridine_synth_TruA"/>
</dbReference>
<dbReference type="GO" id="GO:0160147">
    <property type="term" value="F:tRNA pseudouridine(38-40) synthase activity"/>
    <property type="evidence" value="ECO:0007669"/>
    <property type="project" value="UniProtKB-EC"/>
</dbReference>
<comment type="similarity">
    <text evidence="1 4 5">Belongs to the tRNA pseudouridine synthase TruA family.</text>
</comment>
<name>A0A1L6TBF4_PISSA</name>
<comment type="catalytic activity">
    <reaction evidence="4 5">
        <text>uridine(38/39/40) in tRNA = pseudouridine(38/39/40) in tRNA</text>
        <dbReference type="Rhea" id="RHEA:22376"/>
        <dbReference type="Rhea" id="RHEA-COMP:10085"/>
        <dbReference type="Rhea" id="RHEA-COMP:10087"/>
        <dbReference type="ChEBI" id="CHEBI:65314"/>
        <dbReference type="ChEBI" id="CHEBI:65315"/>
        <dbReference type="EC" id="5.4.99.12"/>
    </reaction>
</comment>
<organism evidence="7 8">
    <name type="scientific">Piscirickettsia salmonis</name>
    <dbReference type="NCBI Taxonomy" id="1238"/>
    <lineage>
        <taxon>Bacteria</taxon>
        <taxon>Pseudomonadati</taxon>
        <taxon>Pseudomonadota</taxon>
        <taxon>Gammaproteobacteria</taxon>
        <taxon>Thiotrichales</taxon>
        <taxon>Piscirickettsiaceae</taxon>
        <taxon>Piscirickettsia</taxon>
    </lineage>
</organism>
<evidence type="ECO:0000256" key="3">
    <source>
        <dbReference type="ARBA" id="ARBA00023235"/>
    </source>
</evidence>
<proteinExistence type="inferred from homology"/>
<feature type="domain" description="Pseudouridine synthase I TruA alpha/beta" evidence="6">
    <location>
        <begin position="7"/>
        <end position="102"/>
    </location>
</feature>
<evidence type="ECO:0000256" key="1">
    <source>
        <dbReference type="ARBA" id="ARBA00009375"/>
    </source>
</evidence>
<evidence type="ECO:0000256" key="4">
    <source>
        <dbReference type="HAMAP-Rule" id="MF_00171"/>
    </source>
</evidence>
<dbReference type="PANTHER" id="PTHR11142:SF0">
    <property type="entry name" value="TRNA PSEUDOURIDINE SYNTHASE-LIKE 1"/>
    <property type="match status" value="1"/>
</dbReference>
<dbReference type="Pfam" id="PF01416">
    <property type="entry name" value="PseudoU_synth_1"/>
    <property type="match status" value="2"/>
</dbReference>
<feature type="active site" description="Nucleophile" evidence="4">
    <location>
        <position position="51"/>
    </location>
</feature>
<feature type="domain" description="Pseudouridine synthase I TruA alpha/beta" evidence="6">
    <location>
        <begin position="142"/>
        <end position="244"/>
    </location>
</feature>
<dbReference type="InterPro" id="IPR020103">
    <property type="entry name" value="PsdUridine_synth_cat_dom_sf"/>
</dbReference>
<dbReference type="Proteomes" id="UP000029558">
    <property type="component" value="Chromosome"/>
</dbReference>
<dbReference type="AlphaFoldDB" id="A0A1L6TBF4"/>
<dbReference type="GO" id="GO:0031119">
    <property type="term" value="P:tRNA pseudouridine synthesis"/>
    <property type="evidence" value="ECO:0007669"/>
    <property type="project" value="UniProtKB-UniRule"/>
</dbReference>
<dbReference type="HAMAP" id="MF_00171">
    <property type="entry name" value="TruA"/>
    <property type="match status" value="1"/>
</dbReference>
<dbReference type="InterPro" id="IPR020094">
    <property type="entry name" value="TruA/RsuA/RluB/E/F_N"/>
</dbReference>
<evidence type="ECO:0000313" key="8">
    <source>
        <dbReference type="Proteomes" id="UP000029558"/>
    </source>
</evidence>